<evidence type="ECO:0000313" key="1">
    <source>
        <dbReference type="EMBL" id="KAH7980074.1"/>
    </source>
</evidence>
<proteinExistence type="predicted"/>
<organism evidence="1 2">
    <name type="scientific">Dermacentor silvarum</name>
    <name type="common">Tick</name>
    <dbReference type="NCBI Taxonomy" id="543639"/>
    <lineage>
        <taxon>Eukaryota</taxon>
        <taxon>Metazoa</taxon>
        <taxon>Ecdysozoa</taxon>
        <taxon>Arthropoda</taxon>
        <taxon>Chelicerata</taxon>
        <taxon>Arachnida</taxon>
        <taxon>Acari</taxon>
        <taxon>Parasitiformes</taxon>
        <taxon>Ixodida</taxon>
        <taxon>Ixodoidea</taxon>
        <taxon>Ixodidae</taxon>
        <taxon>Rhipicephalinae</taxon>
        <taxon>Dermacentor</taxon>
    </lineage>
</organism>
<keyword evidence="2" id="KW-1185">Reference proteome</keyword>
<gene>
    <name evidence="1" type="ORF">HPB49_012949</name>
</gene>
<evidence type="ECO:0000313" key="2">
    <source>
        <dbReference type="Proteomes" id="UP000821865"/>
    </source>
</evidence>
<accession>A0ACB8DZV6</accession>
<dbReference type="Proteomes" id="UP000821865">
    <property type="component" value="Chromosome 1"/>
</dbReference>
<comment type="caution">
    <text evidence="1">The sequence shown here is derived from an EMBL/GenBank/DDBJ whole genome shotgun (WGS) entry which is preliminary data.</text>
</comment>
<name>A0ACB8DZV6_DERSI</name>
<reference evidence="1" key="1">
    <citation type="submission" date="2020-05" db="EMBL/GenBank/DDBJ databases">
        <title>Large-scale comparative analyses of tick genomes elucidate their genetic diversity and vector capacities.</title>
        <authorList>
            <person name="Jia N."/>
            <person name="Wang J."/>
            <person name="Shi W."/>
            <person name="Du L."/>
            <person name="Sun Y."/>
            <person name="Zhan W."/>
            <person name="Jiang J."/>
            <person name="Wang Q."/>
            <person name="Zhang B."/>
            <person name="Ji P."/>
            <person name="Sakyi L.B."/>
            <person name="Cui X."/>
            <person name="Yuan T."/>
            <person name="Jiang B."/>
            <person name="Yang W."/>
            <person name="Lam T.T.-Y."/>
            <person name="Chang Q."/>
            <person name="Ding S."/>
            <person name="Wang X."/>
            <person name="Zhu J."/>
            <person name="Ruan X."/>
            <person name="Zhao L."/>
            <person name="Wei J."/>
            <person name="Que T."/>
            <person name="Du C."/>
            <person name="Cheng J."/>
            <person name="Dai P."/>
            <person name="Han X."/>
            <person name="Huang E."/>
            <person name="Gao Y."/>
            <person name="Liu J."/>
            <person name="Shao H."/>
            <person name="Ye R."/>
            <person name="Li L."/>
            <person name="Wei W."/>
            <person name="Wang X."/>
            <person name="Wang C."/>
            <person name="Yang T."/>
            <person name="Huo Q."/>
            <person name="Li W."/>
            <person name="Guo W."/>
            <person name="Chen H."/>
            <person name="Zhou L."/>
            <person name="Ni X."/>
            <person name="Tian J."/>
            <person name="Zhou Y."/>
            <person name="Sheng Y."/>
            <person name="Liu T."/>
            <person name="Pan Y."/>
            <person name="Xia L."/>
            <person name="Li J."/>
            <person name="Zhao F."/>
            <person name="Cao W."/>
        </authorList>
    </citation>
    <scope>NUCLEOTIDE SEQUENCE</scope>
    <source>
        <strain evidence="1">Dsil-2018</strain>
    </source>
</reference>
<sequence length="261" mass="28959">MQRQPPHPTEYYKGEQCLLCLEFARAVSDGLARSYSSQPHVLRGGLPWRDPSTYGMYRVQQDKDGDKDRHALNMLCYQEEDTAEVVFRPITTFPTPHTWPTSATVAQPCDSSFCCHAILRGGTTTAPIASFISKPLPHSLPSQAGHVDSNYHMDFIFDLVGHSGMYAKFHLKNRDGFPDCNDGCVANFCNTVTFKLRCWQPSSLLRPNLSQRGPSETLRWQQDAEEVHAVAQPKASCASRRASPTLAASTPAAQLCRSVVA</sequence>
<dbReference type="EMBL" id="CM023470">
    <property type="protein sequence ID" value="KAH7980074.1"/>
    <property type="molecule type" value="Genomic_DNA"/>
</dbReference>
<protein>
    <submittedName>
        <fullName evidence="1">Uncharacterized protein</fullName>
    </submittedName>
</protein>